<reference evidence="3 4" key="1">
    <citation type="submission" date="2018-01" db="EMBL/GenBank/DDBJ databases">
        <title>Arthrobacter sp. nov., from glaciers in China.</title>
        <authorList>
            <person name="Liu Q."/>
            <person name="Xin Y.-H."/>
        </authorList>
    </citation>
    <scope>NUCLEOTIDE SEQUENCE [LARGE SCALE GENOMIC DNA]</scope>
    <source>
        <strain evidence="3 4">HLT2-12-2</strain>
    </source>
</reference>
<feature type="domain" description="VWFA" evidence="2">
    <location>
        <begin position="94"/>
        <end position="284"/>
    </location>
</feature>
<evidence type="ECO:0000313" key="4">
    <source>
        <dbReference type="Proteomes" id="UP000237061"/>
    </source>
</evidence>
<sequence>MALKYWWLVPLGLALLATVVVVLWRRPRAAQELIPVAHADRLTALPLYKNALARHRTWLVTALAALAVLAVSLIVAAARPVSESTSIPEQRNRDIMLCLDVSGSMLDTDEAIVSVFADLVGNFKGERIGMTIFDSSAVTVFPLTDDYDFVAEELTVAKKALSADATTFEYLAGTYEAAGSSLIGDGLASCVNGFPATTDTKRSRSIIFATDNMLSGKPLFTLAQSATLAKTANTRVYALNPNDYGSIPSFVSAAQGLQDTARATDGAYYPLESEAAVASIVNKVQATEAALLKGAPRLTIVDHPEFALGAALLALLVFGAASWRLRR</sequence>
<evidence type="ECO:0000259" key="2">
    <source>
        <dbReference type="PROSITE" id="PS50234"/>
    </source>
</evidence>
<dbReference type="SUPFAM" id="SSF53300">
    <property type="entry name" value="vWA-like"/>
    <property type="match status" value="1"/>
</dbReference>
<comment type="caution">
    <text evidence="3">The sequence shown here is derived from an EMBL/GenBank/DDBJ whole genome shotgun (WGS) entry which is preliminary data.</text>
</comment>
<gene>
    <name evidence="3" type="ORF">CVS27_09740</name>
</gene>
<dbReference type="SMART" id="SM00327">
    <property type="entry name" value="VWA"/>
    <property type="match status" value="1"/>
</dbReference>
<keyword evidence="4" id="KW-1185">Reference proteome</keyword>
<dbReference type="EMBL" id="PPXC01000006">
    <property type="protein sequence ID" value="POH73639.1"/>
    <property type="molecule type" value="Genomic_DNA"/>
</dbReference>
<evidence type="ECO:0000256" key="1">
    <source>
        <dbReference type="SAM" id="Phobius"/>
    </source>
</evidence>
<dbReference type="Proteomes" id="UP000237061">
    <property type="component" value="Unassembled WGS sequence"/>
</dbReference>
<dbReference type="InterPro" id="IPR036465">
    <property type="entry name" value="vWFA_dom_sf"/>
</dbReference>
<evidence type="ECO:0000313" key="3">
    <source>
        <dbReference type="EMBL" id="POH73639.1"/>
    </source>
</evidence>
<dbReference type="PROSITE" id="PS50234">
    <property type="entry name" value="VWFA"/>
    <property type="match status" value="1"/>
</dbReference>
<dbReference type="Gene3D" id="3.40.50.410">
    <property type="entry name" value="von Willebrand factor, type A domain"/>
    <property type="match status" value="1"/>
</dbReference>
<accession>A0A2S3ZX24</accession>
<proteinExistence type="predicted"/>
<feature type="transmembrane region" description="Helical" evidence="1">
    <location>
        <begin position="58"/>
        <end position="78"/>
    </location>
</feature>
<dbReference type="Pfam" id="PF13519">
    <property type="entry name" value="VWA_2"/>
    <property type="match status" value="1"/>
</dbReference>
<organism evidence="3 4">
    <name type="scientific">Arthrobacter glacialis</name>
    <dbReference type="NCBI Taxonomy" id="1664"/>
    <lineage>
        <taxon>Bacteria</taxon>
        <taxon>Bacillati</taxon>
        <taxon>Actinomycetota</taxon>
        <taxon>Actinomycetes</taxon>
        <taxon>Micrococcales</taxon>
        <taxon>Micrococcaceae</taxon>
        <taxon>Arthrobacter</taxon>
    </lineage>
</organism>
<dbReference type="AlphaFoldDB" id="A0A2S3ZX24"/>
<keyword evidence="1" id="KW-0472">Membrane</keyword>
<keyword evidence="1" id="KW-1133">Transmembrane helix</keyword>
<dbReference type="InterPro" id="IPR002035">
    <property type="entry name" value="VWF_A"/>
</dbReference>
<protein>
    <recommendedName>
        <fullName evidence="2">VWFA domain-containing protein</fullName>
    </recommendedName>
</protein>
<feature type="transmembrane region" description="Helical" evidence="1">
    <location>
        <begin position="6"/>
        <end position="24"/>
    </location>
</feature>
<dbReference type="RefSeq" id="WP_103465535.1">
    <property type="nucleotide sequence ID" value="NZ_PPXC01000006.1"/>
</dbReference>
<keyword evidence="1" id="KW-0812">Transmembrane</keyword>
<feature type="transmembrane region" description="Helical" evidence="1">
    <location>
        <begin position="306"/>
        <end position="325"/>
    </location>
</feature>
<name>A0A2S3ZX24_ARTGL</name>